<organism evidence="1 2">
    <name type="scientific">Caerostris extrusa</name>
    <name type="common">Bark spider</name>
    <name type="synonym">Caerostris bankana</name>
    <dbReference type="NCBI Taxonomy" id="172846"/>
    <lineage>
        <taxon>Eukaryota</taxon>
        <taxon>Metazoa</taxon>
        <taxon>Ecdysozoa</taxon>
        <taxon>Arthropoda</taxon>
        <taxon>Chelicerata</taxon>
        <taxon>Arachnida</taxon>
        <taxon>Araneae</taxon>
        <taxon>Araneomorphae</taxon>
        <taxon>Entelegynae</taxon>
        <taxon>Araneoidea</taxon>
        <taxon>Araneidae</taxon>
        <taxon>Caerostris</taxon>
    </lineage>
</organism>
<dbReference type="Gene3D" id="2.60.40.10">
    <property type="entry name" value="Immunoglobulins"/>
    <property type="match status" value="1"/>
</dbReference>
<accession>A0AAV4NLX2</accession>
<comment type="caution">
    <text evidence="1">The sequence shown here is derived from an EMBL/GenBank/DDBJ whole genome shotgun (WGS) entry which is preliminary data.</text>
</comment>
<dbReference type="EMBL" id="BPLR01003514">
    <property type="protein sequence ID" value="GIX85463.1"/>
    <property type="molecule type" value="Genomic_DNA"/>
</dbReference>
<name>A0AAV4NLX2_CAEEX</name>
<dbReference type="AlphaFoldDB" id="A0AAV4NLX2"/>
<reference evidence="1 2" key="1">
    <citation type="submission" date="2021-06" db="EMBL/GenBank/DDBJ databases">
        <title>Caerostris extrusa draft genome.</title>
        <authorList>
            <person name="Kono N."/>
            <person name="Arakawa K."/>
        </authorList>
    </citation>
    <scope>NUCLEOTIDE SEQUENCE [LARGE SCALE GENOMIC DNA]</scope>
</reference>
<protein>
    <submittedName>
        <fullName evidence="1">Uncharacterized protein</fullName>
    </submittedName>
</protein>
<evidence type="ECO:0000313" key="1">
    <source>
        <dbReference type="EMBL" id="GIX85463.1"/>
    </source>
</evidence>
<gene>
    <name evidence="1" type="ORF">CEXT_75761</name>
</gene>
<proteinExistence type="predicted"/>
<sequence length="116" mass="13576">MRCLFSSSDQATIRSSSVRRLRRRGNTTVLRCHLPTFVREYVAVDSWIRDDKQVLKRNDMKEILAQPEEEVTLLPYACIAFIETIQVQYCNECMYPGRDAEKRKRNGLSFGLQEID</sequence>
<dbReference type="Proteomes" id="UP001054945">
    <property type="component" value="Unassembled WGS sequence"/>
</dbReference>
<evidence type="ECO:0000313" key="2">
    <source>
        <dbReference type="Proteomes" id="UP001054945"/>
    </source>
</evidence>
<dbReference type="InterPro" id="IPR013783">
    <property type="entry name" value="Ig-like_fold"/>
</dbReference>
<keyword evidence="2" id="KW-1185">Reference proteome</keyword>